<comment type="caution">
    <text evidence="6">The sequence shown here is derived from an EMBL/GenBank/DDBJ whole genome shotgun (WGS) entry which is preliminary data.</text>
</comment>
<dbReference type="STRING" id="2594813.A0A395N4Y1"/>
<evidence type="ECO:0000256" key="1">
    <source>
        <dbReference type="ARBA" id="ARBA00022741"/>
    </source>
</evidence>
<dbReference type="SUPFAM" id="SSF52540">
    <property type="entry name" value="P-loop containing nucleoside triphosphate hydrolases"/>
    <property type="match status" value="1"/>
</dbReference>
<keyword evidence="7" id="KW-1185">Reference proteome</keyword>
<evidence type="ECO:0000259" key="5">
    <source>
        <dbReference type="PROSITE" id="PS51718"/>
    </source>
</evidence>
<dbReference type="InterPro" id="IPR020850">
    <property type="entry name" value="GED_dom"/>
</dbReference>
<dbReference type="InterPro" id="IPR045063">
    <property type="entry name" value="Dynamin_N"/>
</dbReference>
<feature type="compositionally biased region" description="Pro residues" evidence="3">
    <location>
        <begin position="730"/>
        <end position="740"/>
    </location>
</feature>
<dbReference type="GO" id="GO:0048312">
    <property type="term" value="P:intracellular distribution of mitochondria"/>
    <property type="evidence" value="ECO:0007669"/>
    <property type="project" value="TreeGrafter"/>
</dbReference>
<protein>
    <recommendedName>
        <fullName evidence="8">Dynamin family protein</fullName>
    </recommendedName>
</protein>
<evidence type="ECO:0000256" key="2">
    <source>
        <dbReference type="ARBA" id="ARBA00023134"/>
    </source>
</evidence>
<dbReference type="PROSITE" id="PS51718">
    <property type="entry name" value="G_DYNAMIN_2"/>
    <property type="match status" value="1"/>
</dbReference>
<dbReference type="GO" id="GO:0003924">
    <property type="term" value="F:GTPase activity"/>
    <property type="evidence" value="ECO:0007669"/>
    <property type="project" value="InterPro"/>
</dbReference>
<dbReference type="Gene3D" id="3.40.50.300">
    <property type="entry name" value="P-loop containing nucleotide triphosphate hydrolases"/>
    <property type="match status" value="1"/>
</dbReference>
<dbReference type="PANTHER" id="PTHR11566">
    <property type="entry name" value="DYNAMIN"/>
    <property type="match status" value="1"/>
</dbReference>
<dbReference type="GO" id="GO:0016559">
    <property type="term" value="P:peroxisome fission"/>
    <property type="evidence" value="ECO:0007669"/>
    <property type="project" value="TreeGrafter"/>
</dbReference>
<feature type="compositionally biased region" description="Polar residues" evidence="3">
    <location>
        <begin position="811"/>
        <end position="839"/>
    </location>
</feature>
<dbReference type="PANTHER" id="PTHR11566:SF149">
    <property type="entry name" value="GTPASE, PUTATIVE (AFU_ORTHOLOGUE AFUA_6G11890)-RELATED"/>
    <property type="match status" value="1"/>
</dbReference>
<name>A0A395N4Y1_9HYPO</name>
<feature type="compositionally biased region" description="Polar residues" evidence="3">
    <location>
        <begin position="794"/>
        <end position="803"/>
    </location>
</feature>
<dbReference type="SMART" id="SM00053">
    <property type="entry name" value="DYNc"/>
    <property type="match status" value="1"/>
</dbReference>
<dbReference type="PRINTS" id="PR00195">
    <property type="entry name" value="DYNAMIN"/>
</dbReference>
<evidence type="ECO:0000313" key="7">
    <source>
        <dbReference type="Proteomes" id="UP000265631"/>
    </source>
</evidence>
<proteinExistence type="predicted"/>
<reference evidence="6 7" key="1">
    <citation type="journal article" date="2018" name="PLoS Pathog.">
        <title>Evolution of structural diversity of trichothecenes, a family of toxins produced by plant pathogenic and entomopathogenic fungi.</title>
        <authorList>
            <person name="Proctor R.H."/>
            <person name="McCormick S.P."/>
            <person name="Kim H.S."/>
            <person name="Cardoza R.E."/>
            <person name="Stanley A.M."/>
            <person name="Lindo L."/>
            <person name="Kelly A."/>
            <person name="Brown D.W."/>
            <person name="Lee T."/>
            <person name="Vaughan M.M."/>
            <person name="Alexander N.J."/>
            <person name="Busman M."/>
            <person name="Gutierrez S."/>
        </authorList>
    </citation>
    <scope>NUCLEOTIDE SEQUENCE [LARGE SCALE GENOMIC DNA]</scope>
    <source>
        <strain evidence="6 7">NRRL 13405</strain>
    </source>
</reference>
<dbReference type="InterPro" id="IPR027417">
    <property type="entry name" value="P-loop_NTPase"/>
</dbReference>
<keyword evidence="1" id="KW-0547">Nucleotide-binding</keyword>
<keyword evidence="2" id="KW-0342">GTP-binding</keyword>
<organism evidence="6 7">
    <name type="scientific">Fusarium flagelliforme</name>
    <dbReference type="NCBI Taxonomy" id="2675880"/>
    <lineage>
        <taxon>Eukaryota</taxon>
        <taxon>Fungi</taxon>
        <taxon>Dikarya</taxon>
        <taxon>Ascomycota</taxon>
        <taxon>Pezizomycotina</taxon>
        <taxon>Sordariomycetes</taxon>
        <taxon>Hypocreomycetidae</taxon>
        <taxon>Hypocreales</taxon>
        <taxon>Nectriaceae</taxon>
        <taxon>Fusarium</taxon>
        <taxon>Fusarium incarnatum-equiseti species complex</taxon>
    </lineage>
</organism>
<dbReference type="GO" id="GO:0005525">
    <property type="term" value="F:GTP binding"/>
    <property type="evidence" value="ECO:0007669"/>
    <property type="project" value="InterPro"/>
</dbReference>
<dbReference type="GO" id="GO:0008017">
    <property type="term" value="F:microtubule binding"/>
    <property type="evidence" value="ECO:0007669"/>
    <property type="project" value="TreeGrafter"/>
</dbReference>
<dbReference type="GO" id="GO:0005874">
    <property type="term" value="C:microtubule"/>
    <property type="evidence" value="ECO:0007669"/>
    <property type="project" value="TreeGrafter"/>
</dbReference>
<feature type="compositionally biased region" description="Low complexity" evidence="3">
    <location>
        <begin position="708"/>
        <end position="729"/>
    </location>
</feature>
<dbReference type="GO" id="GO:0000266">
    <property type="term" value="P:mitochondrial fission"/>
    <property type="evidence" value="ECO:0007669"/>
    <property type="project" value="TreeGrafter"/>
</dbReference>
<dbReference type="GO" id="GO:0005739">
    <property type="term" value="C:mitochondrion"/>
    <property type="evidence" value="ECO:0007669"/>
    <property type="project" value="TreeGrafter"/>
</dbReference>
<feature type="domain" description="GED" evidence="4">
    <location>
        <begin position="615"/>
        <end position="706"/>
    </location>
</feature>
<dbReference type="CDD" id="cd08771">
    <property type="entry name" value="DLP_1"/>
    <property type="match status" value="1"/>
</dbReference>
<feature type="compositionally biased region" description="Low complexity" evidence="3">
    <location>
        <begin position="741"/>
        <end position="759"/>
    </location>
</feature>
<evidence type="ECO:0000259" key="4">
    <source>
        <dbReference type="PROSITE" id="PS51388"/>
    </source>
</evidence>
<gene>
    <name evidence="6" type="ORF">FIE12Z_427</name>
</gene>
<dbReference type="GO" id="GO:0006897">
    <property type="term" value="P:endocytosis"/>
    <property type="evidence" value="ECO:0007669"/>
    <property type="project" value="TreeGrafter"/>
</dbReference>
<sequence>MDVSVDSDVLQTLHTKEATSLHRISDDLSACGVGKIVDLPQIIVVGEQSAGKSSVLEAISHIRFPVDSSVCTRFATELIFHHASETRIEASVSFADKKPSQTFQRQKFHEDDLPDIIKEAKEHMGFSQDGKDFSKDVLRLEIEGPKIYPLSLVDLPGLYHTTSQNQSSVGRDTVDELVEGYMRQKNSIILVVVSANVNLVSHSALEKAKTIDPQRRRTIGVITKPDLALPSNAKEYIMVAKNQESAHKLQLGWHVLRNRGEDETRLETRDKLEASFFEKGAWATVPGEDLGIANFRKKLSGILFQHIRNSLPGVIEDIETKLRDRQEELTRLGTGRSDAKARRSYLLTIASDFQRLARDGCNGRYNDSFFGGLEDEDLKFRALLRNFNRVFDYILRTKGSTQSIMFSEDDKPDEDRLPGYLASFLDRYPYEFPDPERVTTEELSVELESKAAINQGREFPGSPNADLAMQLFKNQAAPWKRITEFHVEMVVSVAKAFVDQLFKYVIGSPQNNPTTEAILSTHVDPFFEEKEKLLRSKIDELLRPYLQGYSSPVDIEFYQALSQKSANRVANQVCKTLEDQCPELFSETSKNSLTPEKITQAMVSGQNSRVGEFGTDKIIDMMLTYYEMSRRTFTDNVVNLAIESCLVCSIPEILTPTKVDGMSDTELEDLAAERIETTSRRHLLDTEIKILQDGLTTCRKHKPRIANVLPSSRPVVSPSGPPTASKPTTKPAPAPIPAAPGPASSVPATAATAKAQPAPILSPGSSIVSPKGGMTGQVPASTSNSSATGGGGLFNSSTTPTSKPKQDATDPVQTKTPSIFDNRNGSSAPVSSGSTGGLFSSNAATVALTQKSLFGTGSGGVGGPPNQKPAVAGFGSGGSSNATKG</sequence>
<accession>A0A395N4Y1</accession>
<dbReference type="InterPro" id="IPR030381">
    <property type="entry name" value="G_DYNAMIN_dom"/>
</dbReference>
<dbReference type="EMBL" id="PXXK01000009">
    <property type="protein sequence ID" value="RFN55174.1"/>
    <property type="molecule type" value="Genomic_DNA"/>
</dbReference>
<evidence type="ECO:0000256" key="3">
    <source>
        <dbReference type="SAM" id="MobiDB-lite"/>
    </source>
</evidence>
<evidence type="ECO:0008006" key="8">
    <source>
        <dbReference type="Google" id="ProtNLM"/>
    </source>
</evidence>
<dbReference type="Proteomes" id="UP000265631">
    <property type="component" value="Unassembled WGS sequence"/>
</dbReference>
<dbReference type="InterPro" id="IPR001401">
    <property type="entry name" value="Dynamin_GTPase"/>
</dbReference>
<feature type="domain" description="Dynamin-type G" evidence="5">
    <location>
        <begin position="36"/>
        <end position="312"/>
    </location>
</feature>
<evidence type="ECO:0000313" key="6">
    <source>
        <dbReference type="EMBL" id="RFN55174.1"/>
    </source>
</evidence>
<dbReference type="PROSITE" id="PS51388">
    <property type="entry name" value="GED"/>
    <property type="match status" value="1"/>
</dbReference>
<feature type="region of interest" description="Disordered" evidence="3">
    <location>
        <begin position="853"/>
        <end position="885"/>
    </location>
</feature>
<dbReference type="InterPro" id="IPR022812">
    <property type="entry name" value="Dynamin"/>
</dbReference>
<dbReference type="Pfam" id="PF00350">
    <property type="entry name" value="Dynamin_N"/>
    <property type="match status" value="1"/>
</dbReference>
<dbReference type="GO" id="GO:0016020">
    <property type="term" value="C:membrane"/>
    <property type="evidence" value="ECO:0007669"/>
    <property type="project" value="TreeGrafter"/>
</dbReference>
<feature type="region of interest" description="Disordered" evidence="3">
    <location>
        <begin position="702"/>
        <end position="839"/>
    </location>
</feature>
<dbReference type="AlphaFoldDB" id="A0A395N4Y1"/>
<dbReference type="Pfam" id="PF01031">
    <property type="entry name" value="Dynamin_M"/>
    <property type="match status" value="1"/>
</dbReference>
<dbReference type="InterPro" id="IPR000375">
    <property type="entry name" value="Dynamin_stalk"/>
</dbReference>